<gene>
    <name evidence="11" type="ORF">C8D89_108150</name>
</gene>
<evidence type="ECO:0000256" key="3">
    <source>
        <dbReference type="ARBA" id="ARBA00022448"/>
    </source>
</evidence>
<keyword evidence="7 9" id="KW-0472">Membrane</keyword>
<dbReference type="Pfam" id="PF01769">
    <property type="entry name" value="MgtE"/>
    <property type="match status" value="1"/>
</dbReference>
<reference evidence="11 12" key="1">
    <citation type="submission" date="2018-04" db="EMBL/GenBank/DDBJ databases">
        <title>Genomic Encyclopedia of Type Strains, Phase IV (KMG-IV): sequencing the most valuable type-strain genomes for metagenomic binning, comparative biology and taxonomic classification.</title>
        <authorList>
            <person name="Goeker M."/>
        </authorList>
    </citation>
    <scope>NUCLEOTIDE SEQUENCE [LARGE SCALE GENOMIC DNA]</scope>
    <source>
        <strain evidence="11 12">DSM 45771</strain>
    </source>
</reference>
<evidence type="ECO:0000256" key="7">
    <source>
        <dbReference type="ARBA" id="ARBA00023136"/>
    </source>
</evidence>
<dbReference type="SUPFAM" id="SSF161093">
    <property type="entry name" value="MgtE membrane domain-like"/>
    <property type="match status" value="1"/>
</dbReference>
<dbReference type="PROSITE" id="PS51371">
    <property type="entry name" value="CBS"/>
    <property type="match status" value="2"/>
</dbReference>
<keyword evidence="6 9" id="KW-1133">Transmembrane helix</keyword>
<dbReference type="OrthoDB" id="9790355at2"/>
<keyword evidence="8" id="KW-0129">CBS domain</keyword>
<evidence type="ECO:0000256" key="8">
    <source>
        <dbReference type="PROSITE-ProRule" id="PRU00703"/>
    </source>
</evidence>
<dbReference type="SMART" id="SM00924">
    <property type="entry name" value="MgtE_N"/>
    <property type="match status" value="1"/>
</dbReference>
<feature type="transmembrane region" description="Helical" evidence="9">
    <location>
        <begin position="382"/>
        <end position="408"/>
    </location>
</feature>
<comment type="subunit">
    <text evidence="9">Homodimer.</text>
</comment>
<dbReference type="InterPro" id="IPR006667">
    <property type="entry name" value="SLC41_membr_dom"/>
</dbReference>
<dbReference type="Gene3D" id="1.25.60.10">
    <property type="entry name" value="MgtE N-terminal domain-like"/>
    <property type="match status" value="1"/>
</dbReference>
<comment type="function">
    <text evidence="9">Acts as a magnesium transporter.</text>
</comment>
<dbReference type="EMBL" id="QEKW01000008">
    <property type="protein sequence ID" value="PVZ08553.1"/>
    <property type="molecule type" value="Genomic_DNA"/>
</dbReference>
<comment type="similarity">
    <text evidence="2 9">Belongs to the SLC41A transporter family.</text>
</comment>
<dbReference type="PANTHER" id="PTHR41394:SF8">
    <property type="entry name" value="MAGNESIUM TRANSPORTER MGTE"/>
    <property type="match status" value="1"/>
</dbReference>
<dbReference type="InterPro" id="IPR038076">
    <property type="entry name" value="MgtE_N_sf"/>
</dbReference>
<feature type="transmembrane region" description="Helical" evidence="9">
    <location>
        <begin position="282"/>
        <end position="299"/>
    </location>
</feature>
<dbReference type="GO" id="GO:0005886">
    <property type="term" value="C:plasma membrane"/>
    <property type="evidence" value="ECO:0007669"/>
    <property type="project" value="UniProtKB-SubCell"/>
</dbReference>
<evidence type="ECO:0000259" key="10">
    <source>
        <dbReference type="PROSITE" id="PS51371"/>
    </source>
</evidence>
<evidence type="ECO:0000313" key="12">
    <source>
        <dbReference type="Proteomes" id="UP000245639"/>
    </source>
</evidence>
<dbReference type="GO" id="GO:0015095">
    <property type="term" value="F:magnesium ion transmembrane transporter activity"/>
    <property type="evidence" value="ECO:0007669"/>
    <property type="project" value="UniProtKB-UniRule"/>
</dbReference>
<keyword evidence="9" id="KW-1003">Cell membrane</keyword>
<keyword evidence="5 9" id="KW-0460">Magnesium</keyword>
<feature type="transmembrane region" description="Helical" evidence="9">
    <location>
        <begin position="420"/>
        <end position="443"/>
    </location>
</feature>
<dbReference type="InterPro" id="IPR046342">
    <property type="entry name" value="CBS_dom_sf"/>
</dbReference>
<evidence type="ECO:0000256" key="4">
    <source>
        <dbReference type="ARBA" id="ARBA00022692"/>
    </source>
</evidence>
<dbReference type="InterPro" id="IPR006669">
    <property type="entry name" value="MgtE_transporter"/>
</dbReference>
<keyword evidence="12" id="KW-1185">Reference proteome</keyword>
<dbReference type="SUPFAM" id="SSF54631">
    <property type="entry name" value="CBS-domain pair"/>
    <property type="match status" value="1"/>
</dbReference>
<evidence type="ECO:0000256" key="6">
    <source>
        <dbReference type="ARBA" id="ARBA00022989"/>
    </source>
</evidence>
<evidence type="ECO:0000256" key="9">
    <source>
        <dbReference type="RuleBase" id="RU362011"/>
    </source>
</evidence>
<protein>
    <recommendedName>
        <fullName evidence="9">Magnesium transporter MgtE</fullName>
    </recommendedName>
</protein>
<feature type="transmembrane region" description="Helical" evidence="9">
    <location>
        <begin position="311"/>
        <end position="335"/>
    </location>
</feature>
<dbReference type="InterPro" id="IPR036739">
    <property type="entry name" value="SLC41_membr_dom_sf"/>
</dbReference>
<dbReference type="Pfam" id="PF00571">
    <property type="entry name" value="CBS"/>
    <property type="match status" value="2"/>
</dbReference>
<organism evidence="11 12">
    <name type="scientific">Actinomycetospora cinnamomea</name>
    <dbReference type="NCBI Taxonomy" id="663609"/>
    <lineage>
        <taxon>Bacteria</taxon>
        <taxon>Bacillati</taxon>
        <taxon>Actinomycetota</taxon>
        <taxon>Actinomycetes</taxon>
        <taxon>Pseudonocardiales</taxon>
        <taxon>Pseudonocardiaceae</taxon>
        <taxon>Actinomycetospora</taxon>
    </lineage>
</organism>
<dbReference type="RefSeq" id="WP_116709253.1">
    <property type="nucleotide sequence ID" value="NZ_QEKW01000008.1"/>
</dbReference>
<evidence type="ECO:0000256" key="2">
    <source>
        <dbReference type="ARBA" id="ARBA00009749"/>
    </source>
</evidence>
<dbReference type="CDD" id="cd04606">
    <property type="entry name" value="CBS_pair_Mg_transporter"/>
    <property type="match status" value="1"/>
</dbReference>
<keyword evidence="4 9" id="KW-0812">Transmembrane</keyword>
<keyword evidence="9" id="KW-0479">Metal-binding</keyword>
<evidence type="ECO:0000313" key="11">
    <source>
        <dbReference type="EMBL" id="PVZ08553.1"/>
    </source>
</evidence>
<comment type="caution">
    <text evidence="11">The sequence shown here is derived from an EMBL/GenBank/DDBJ whole genome shotgun (WGS) entry which is preliminary data.</text>
</comment>
<comment type="subcellular location">
    <subcellularLocation>
        <location evidence="9">Cell membrane</location>
        <topology evidence="9">Multi-pass membrane protein</topology>
    </subcellularLocation>
    <subcellularLocation>
        <location evidence="1">Membrane</location>
        <topology evidence="1">Multi-pass membrane protein</topology>
    </subcellularLocation>
</comment>
<feature type="domain" description="CBS" evidence="10">
    <location>
        <begin position="135"/>
        <end position="198"/>
    </location>
</feature>
<dbReference type="AlphaFoldDB" id="A0A2U1F8N2"/>
<dbReference type="Pfam" id="PF03448">
    <property type="entry name" value="MgtE_N"/>
    <property type="match status" value="1"/>
</dbReference>
<proteinExistence type="inferred from homology"/>
<dbReference type="PANTHER" id="PTHR41394">
    <property type="entry name" value="MAGNESIUM TRANSPORTER MGTE"/>
    <property type="match status" value="1"/>
</dbReference>
<dbReference type="NCBIfam" id="TIGR00400">
    <property type="entry name" value="mgtE"/>
    <property type="match status" value="1"/>
</dbReference>
<name>A0A2U1F8N2_9PSEU</name>
<sequence length="445" mass="46889">MTSLGDLAARGDLRGVRERLDELDVTEIVEIVAAELGRRGGGAAASLFRSLPKDLAIAVFEALEPPLQGDLVGRLRDETEIKVLLEGLDPDDRAELLEELPAKVTKRLLSGLSPGERSMTAALLGFPAGSVGRRMSPEVATVPETVTVGEALERVRREGDRAETIYLVPVVGEGRRLVGVVSLRRLLVTGRDVPVRDVCAEPVSVLPEDGEETAARTVRENGLIALPVVDHERRLLGVFTVDDAMRALERAESEDSARGGGTEPLRRPYLSAGVLRVVRSRIGWLLGLVVGATLTVTVLDSFEDALEQVVALALFVPLLIGTAGNAGAQAATTVVRAITTDDLRLRDLGRVVGRELATGFLLGAGLAVVGFGPAWWFVGLDIAVVLALTVVAICMLATGTGAAVPLVARAAGVDPAVVSAPFITTFVDATGLIIYFTTATLLLGL</sequence>
<dbReference type="SMART" id="SM00116">
    <property type="entry name" value="CBS"/>
    <property type="match status" value="2"/>
</dbReference>
<feature type="domain" description="CBS" evidence="10">
    <location>
        <begin position="201"/>
        <end position="256"/>
    </location>
</feature>
<feature type="transmembrane region" description="Helical" evidence="9">
    <location>
        <begin position="356"/>
        <end position="376"/>
    </location>
</feature>
<accession>A0A2U1F8N2</accession>
<evidence type="ECO:0000256" key="5">
    <source>
        <dbReference type="ARBA" id="ARBA00022842"/>
    </source>
</evidence>
<dbReference type="GO" id="GO:0046872">
    <property type="term" value="F:metal ion binding"/>
    <property type="evidence" value="ECO:0007669"/>
    <property type="project" value="UniProtKB-KW"/>
</dbReference>
<dbReference type="InterPro" id="IPR000644">
    <property type="entry name" value="CBS_dom"/>
</dbReference>
<dbReference type="Gene3D" id="3.10.580.10">
    <property type="entry name" value="CBS-domain"/>
    <property type="match status" value="1"/>
</dbReference>
<dbReference type="SUPFAM" id="SSF158791">
    <property type="entry name" value="MgtE N-terminal domain-like"/>
    <property type="match status" value="1"/>
</dbReference>
<dbReference type="InterPro" id="IPR006668">
    <property type="entry name" value="Mg_transptr_MgtE_intracell_dom"/>
</dbReference>
<dbReference type="Gene3D" id="1.10.357.20">
    <property type="entry name" value="SLC41 divalent cation transporters, integral membrane domain"/>
    <property type="match status" value="1"/>
</dbReference>
<evidence type="ECO:0000256" key="1">
    <source>
        <dbReference type="ARBA" id="ARBA00004141"/>
    </source>
</evidence>
<keyword evidence="3 9" id="KW-0813">Transport</keyword>
<dbReference type="Proteomes" id="UP000245639">
    <property type="component" value="Unassembled WGS sequence"/>
</dbReference>